<accession>A0A0V1FCS4</accession>
<evidence type="ECO:0000313" key="2">
    <source>
        <dbReference type="EMBL" id="KRY83615.1"/>
    </source>
</evidence>
<dbReference type="OrthoDB" id="5920432at2759"/>
<gene>
    <name evidence="2" type="ORF">T4D_12033</name>
</gene>
<dbReference type="EMBL" id="JYDT01000136">
    <property type="protein sequence ID" value="KRY83615.1"/>
    <property type="molecule type" value="Genomic_DNA"/>
</dbReference>
<keyword evidence="1" id="KW-1133">Transmembrane helix</keyword>
<keyword evidence="1" id="KW-0812">Transmembrane</keyword>
<organism evidence="2 3">
    <name type="scientific">Trichinella pseudospiralis</name>
    <name type="common">Parasitic roundworm</name>
    <dbReference type="NCBI Taxonomy" id="6337"/>
    <lineage>
        <taxon>Eukaryota</taxon>
        <taxon>Metazoa</taxon>
        <taxon>Ecdysozoa</taxon>
        <taxon>Nematoda</taxon>
        <taxon>Enoplea</taxon>
        <taxon>Dorylaimia</taxon>
        <taxon>Trichinellida</taxon>
        <taxon>Trichinellidae</taxon>
        <taxon>Trichinella</taxon>
    </lineage>
</organism>
<evidence type="ECO:0000313" key="3">
    <source>
        <dbReference type="Proteomes" id="UP000054995"/>
    </source>
</evidence>
<name>A0A0V1FCS4_TRIPS</name>
<sequence>MISTVGGCKKLRLWSAISLLCRVIVLGFVWCLVSVHWCLLLSAHLREIKPVSAVCLSYLLHVRDRTGVVLRLGDHHWFDLPLKKNLQSTALLATDLCRQQCEGFKKCENYNSCY</sequence>
<keyword evidence="1" id="KW-0472">Membrane</keyword>
<protein>
    <submittedName>
        <fullName evidence="2">Uncharacterized protein</fullName>
    </submittedName>
</protein>
<keyword evidence="3" id="KW-1185">Reference proteome</keyword>
<dbReference type="Proteomes" id="UP000054995">
    <property type="component" value="Unassembled WGS sequence"/>
</dbReference>
<proteinExistence type="predicted"/>
<feature type="transmembrane region" description="Helical" evidence="1">
    <location>
        <begin position="13"/>
        <end position="40"/>
    </location>
</feature>
<evidence type="ECO:0000256" key="1">
    <source>
        <dbReference type="SAM" id="Phobius"/>
    </source>
</evidence>
<reference evidence="2 3" key="1">
    <citation type="submission" date="2015-01" db="EMBL/GenBank/DDBJ databases">
        <title>Evolution of Trichinella species and genotypes.</title>
        <authorList>
            <person name="Korhonen P.K."/>
            <person name="Edoardo P."/>
            <person name="Giuseppe L.R."/>
            <person name="Gasser R.B."/>
        </authorList>
    </citation>
    <scope>NUCLEOTIDE SEQUENCE [LARGE SCALE GENOMIC DNA]</scope>
    <source>
        <strain evidence="2">ISS470</strain>
    </source>
</reference>
<dbReference type="AlphaFoldDB" id="A0A0V1FCS4"/>
<comment type="caution">
    <text evidence="2">The sequence shown here is derived from an EMBL/GenBank/DDBJ whole genome shotgun (WGS) entry which is preliminary data.</text>
</comment>